<comment type="caution">
    <text evidence="1">The sequence shown here is derived from an EMBL/GenBank/DDBJ whole genome shotgun (WGS) entry which is preliminary data.</text>
</comment>
<gene>
    <name evidence="1" type="ORF">CCMP2556_LOCUS26772</name>
    <name evidence="2" type="ORF">CCMP2556_LOCUS27536</name>
</gene>
<sequence length="112" mass="12243">MLNAVLRSCVFASSRIGRSSILIGRMQRIPVLPLGRRSFTSIPGTFTGRHPPTSAVSVALRPWRSRWSAGRAMSVSPRVDLLIVFFVFSQLRAAQAQAQDVADHALPSQEGL</sequence>
<dbReference type="Proteomes" id="UP001642484">
    <property type="component" value="Unassembled WGS sequence"/>
</dbReference>
<dbReference type="EMBL" id="CAXAMN010020001">
    <property type="protein sequence ID" value="CAK9055359.1"/>
    <property type="molecule type" value="Genomic_DNA"/>
</dbReference>
<dbReference type="EMBL" id="CAXAMN010018890">
    <property type="protein sequence ID" value="CAK9053248.1"/>
    <property type="molecule type" value="Genomic_DNA"/>
</dbReference>
<accession>A0ABP0MP24</accession>
<name>A0ABP0MP24_9DINO</name>
<evidence type="ECO:0000313" key="2">
    <source>
        <dbReference type="EMBL" id="CAK9055359.1"/>
    </source>
</evidence>
<evidence type="ECO:0000313" key="1">
    <source>
        <dbReference type="EMBL" id="CAK9053248.1"/>
    </source>
</evidence>
<reference evidence="1 3" key="1">
    <citation type="submission" date="2024-02" db="EMBL/GenBank/DDBJ databases">
        <authorList>
            <person name="Chen Y."/>
            <person name="Shah S."/>
            <person name="Dougan E. K."/>
            <person name="Thang M."/>
            <person name="Chan C."/>
        </authorList>
    </citation>
    <scope>NUCLEOTIDE SEQUENCE [LARGE SCALE GENOMIC DNA]</scope>
</reference>
<proteinExistence type="predicted"/>
<keyword evidence="3" id="KW-1185">Reference proteome</keyword>
<protein>
    <submittedName>
        <fullName evidence="1">Uncharacterized protein</fullName>
    </submittedName>
</protein>
<evidence type="ECO:0000313" key="3">
    <source>
        <dbReference type="Proteomes" id="UP001642484"/>
    </source>
</evidence>
<organism evidence="1 3">
    <name type="scientific">Durusdinium trenchii</name>
    <dbReference type="NCBI Taxonomy" id="1381693"/>
    <lineage>
        <taxon>Eukaryota</taxon>
        <taxon>Sar</taxon>
        <taxon>Alveolata</taxon>
        <taxon>Dinophyceae</taxon>
        <taxon>Suessiales</taxon>
        <taxon>Symbiodiniaceae</taxon>
        <taxon>Durusdinium</taxon>
    </lineage>
</organism>